<comment type="similarity">
    <text evidence="1">Belongs to the enoyl-CoA hydratase/isomerase family.</text>
</comment>
<dbReference type="PANTHER" id="PTHR42993:SF1">
    <property type="entry name" value="MAOC-LIKE DEHYDRATASE DOMAIN-CONTAINING PROTEIN"/>
    <property type="match status" value="1"/>
</dbReference>
<evidence type="ECO:0000313" key="4">
    <source>
        <dbReference type="Proteomes" id="UP000316806"/>
    </source>
</evidence>
<dbReference type="SUPFAM" id="SSF54637">
    <property type="entry name" value="Thioesterase/thiol ester dehydrase-isomerase"/>
    <property type="match status" value="1"/>
</dbReference>
<name>A0A516R157_STRST</name>
<dbReference type="InterPro" id="IPR029069">
    <property type="entry name" value="HotDog_dom_sf"/>
</dbReference>
<evidence type="ECO:0000313" key="3">
    <source>
        <dbReference type="EMBL" id="QDQ09370.1"/>
    </source>
</evidence>
<dbReference type="InterPro" id="IPR002539">
    <property type="entry name" value="MaoC-like_dom"/>
</dbReference>
<accession>A0A516R157</accession>
<dbReference type="CDD" id="cd03450">
    <property type="entry name" value="NodN"/>
    <property type="match status" value="1"/>
</dbReference>
<reference evidence="3 4" key="1">
    <citation type="journal article" date="2019" name="J. Ind. Microbiol. Biotechnol.">
        <title>The complete genomic sequence of Streptomyces spectabilis NRRL-2792 and identification of secondary metabolite biosynthetic gene clusters.</title>
        <authorList>
            <person name="Sinha A."/>
            <person name="Phillips-Salemka S."/>
            <person name="Niraula T.A."/>
            <person name="Short K.A."/>
            <person name="Niraula N.P."/>
        </authorList>
    </citation>
    <scope>NUCLEOTIDE SEQUENCE [LARGE SCALE GENOMIC DNA]</scope>
    <source>
        <strain evidence="3 4">NRRL 2792</strain>
    </source>
</reference>
<dbReference type="EMBL" id="CP040916">
    <property type="protein sequence ID" value="QDQ09370.1"/>
    <property type="molecule type" value="Genomic_DNA"/>
</dbReference>
<proteinExistence type="inferred from homology"/>
<protein>
    <submittedName>
        <fullName evidence="3">MaoC family dehydratase</fullName>
    </submittedName>
</protein>
<dbReference type="RefSeq" id="WP_144000948.1">
    <property type="nucleotide sequence ID" value="NZ_CP040916.1"/>
</dbReference>
<dbReference type="Proteomes" id="UP000316806">
    <property type="component" value="Chromosome"/>
</dbReference>
<evidence type="ECO:0000256" key="1">
    <source>
        <dbReference type="ARBA" id="ARBA00005254"/>
    </source>
</evidence>
<sequence>MRVFTSPDELPLALGEDLGVSPWHVVDQRQIDGFAAATGDHQWIHVDAERARTGPFGGTIAHGFLTVALLPLLLGRIARVDGVDVTINAGLDRLRFHSPVPSGARVRARARLSSVQHRGGGFTEIALSTSLEIEGRSRPAVTADVLALLRAAKPAPAH</sequence>
<dbReference type="PANTHER" id="PTHR42993">
    <property type="entry name" value="MAOC-LIKE DEHYDRATASE DOMAIN-CONTAINING PROTEIN"/>
    <property type="match status" value="1"/>
</dbReference>
<dbReference type="AlphaFoldDB" id="A0A516R157"/>
<feature type="domain" description="MaoC-like" evidence="2">
    <location>
        <begin position="14"/>
        <end position="117"/>
    </location>
</feature>
<dbReference type="Pfam" id="PF01575">
    <property type="entry name" value="MaoC_dehydratas"/>
    <property type="match status" value="1"/>
</dbReference>
<dbReference type="Gene3D" id="3.10.129.10">
    <property type="entry name" value="Hotdog Thioesterase"/>
    <property type="match status" value="1"/>
</dbReference>
<evidence type="ECO:0000259" key="2">
    <source>
        <dbReference type="Pfam" id="PF01575"/>
    </source>
</evidence>
<organism evidence="3 4">
    <name type="scientific">Streptomyces spectabilis</name>
    <dbReference type="NCBI Taxonomy" id="68270"/>
    <lineage>
        <taxon>Bacteria</taxon>
        <taxon>Bacillati</taxon>
        <taxon>Actinomycetota</taxon>
        <taxon>Actinomycetes</taxon>
        <taxon>Kitasatosporales</taxon>
        <taxon>Streptomycetaceae</taxon>
        <taxon>Streptomyces</taxon>
    </lineage>
</organism>
<dbReference type="InterPro" id="IPR039375">
    <property type="entry name" value="NodN-like"/>
</dbReference>
<gene>
    <name evidence="3" type="ORF">FH965_01310</name>
</gene>